<dbReference type="EMBL" id="CP032050">
    <property type="protein sequence ID" value="AYN68676.1"/>
    <property type="molecule type" value="Genomic_DNA"/>
</dbReference>
<keyword evidence="1" id="KW-0732">Signal</keyword>
<dbReference type="RefSeq" id="WP_121849688.1">
    <property type="nucleotide sequence ID" value="NZ_CP032050.1"/>
</dbReference>
<organism evidence="2 3">
    <name type="scientific">Euzebyella marina</name>
    <dbReference type="NCBI Taxonomy" id="1761453"/>
    <lineage>
        <taxon>Bacteria</taxon>
        <taxon>Pseudomonadati</taxon>
        <taxon>Bacteroidota</taxon>
        <taxon>Flavobacteriia</taxon>
        <taxon>Flavobacteriales</taxon>
        <taxon>Flavobacteriaceae</taxon>
        <taxon>Euzebyella</taxon>
    </lineage>
</organism>
<dbReference type="AlphaFoldDB" id="A0A3G2L8U6"/>
<feature type="chain" id="PRO_5018079304" evidence="1">
    <location>
        <begin position="20"/>
        <end position="85"/>
    </location>
</feature>
<keyword evidence="3" id="KW-1185">Reference proteome</keyword>
<name>A0A3G2L8U6_9FLAO</name>
<reference evidence="2 3" key="1">
    <citation type="submission" date="2018-08" db="EMBL/GenBank/DDBJ databases">
        <title>The reduced genetic potential of extracellular carbohydrate catabolism in Euzebyella marina RN62, a Flavobacteriia bacterium isolated from the hadal water.</title>
        <authorList>
            <person name="Xue C."/>
        </authorList>
    </citation>
    <scope>NUCLEOTIDE SEQUENCE [LARGE SCALE GENOMIC DNA]</scope>
    <source>
        <strain evidence="2 3">RN62</strain>
    </source>
</reference>
<gene>
    <name evidence="2" type="ORF">D1013_15460</name>
</gene>
<accession>A0A3G2L8U6</accession>
<feature type="signal peptide" evidence="1">
    <location>
        <begin position="1"/>
        <end position="19"/>
    </location>
</feature>
<evidence type="ECO:0000256" key="1">
    <source>
        <dbReference type="SAM" id="SignalP"/>
    </source>
</evidence>
<evidence type="ECO:0000313" key="2">
    <source>
        <dbReference type="EMBL" id="AYN68676.1"/>
    </source>
</evidence>
<dbReference type="OrthoDB" id="1179532at2"/>
<evidence type="ECO:0000313" key="3">
    <source>
        <dbReference type="Proteomes" id="UP000276309"/>
    </source>
</evidence>
<dbReference type="Proteomes" id="UP000276309">
    <property type="component" value="Chromosome"/>
</dbReference>
<proteinExistence type="predicted"/>
<dbReference type="KEGG" id="emar:D1013_15460"/>
<sequence length="85" mass="9641">MKTVTTLFFVLFLGFQASAKIPTHDVKVDVIKMDIVLVDSSDNLESFEKAQVNSPKGIARLYKSKNSRIKKELTFTTKYNRSKLA</sequence>
<protein>
    <submittedName>
        <fullName evidence="2">Uncharacterized protein</fullName>
    </submittedName>
</protein>